<reference evidence="3 4" key="1">
    <citation type="submission" date="2018-03" db="EMBL/GenBank/DDBJ databases">
        <title>Bacteriophage NCPPB3778 and a type I-E CRISPR drive the evolution of the US Biological Select Agent, Rathayibacter toxicus.</title>
        <authorList>
            <person name="Davis E.W.II."/>
            <person name="Tabima J.F."/>
            <person name="Weisberg A.J."/>
            <person name="Dantas Lopes L."/>
            <person name="Wiseman M.S."/>
            <person name="Wiseman M.S."/>
            <person name="Pupko T."/>
            <person name="Belcher M.S."/>
            <person name="Sechler A.J."/>
            <person name="Tancos M.A."/>
            <person name="Schroeder B.K."/>
            <person name="Murray T.D."/>
            <person name="Luster D.G."/>
            <person name="Schneider W.L."/>
            <person name="Rogers E."/>
            <person name="Andreote F.D."/>
            <person name="Grunwald N.J."/>
            <person name="Putnam M.L."/>
            <person name="Chang J.H."/>
        </authorList>
    </citation>
    <scope>NUCLEOTIDE SEQUENCE [LARGE SCALE GENOMIC DNA]</scope>
    <source>
        <strain evidence="3 4">NCCPB 2253</strain>
    </source>
</reference>
<gene>
    <name evidence="3" type="ORF">C7V51_06600</name>
</gene>
<evidence type="ECO:0000259" key="2">
    <source>
        <dbReference type="Pfam" id="PF04296"/>
    </source>
</evidence>
<dbReference type="InterPro" id="IPR035931">
    <property type="entry name" value="YlxR-like_sf"/>
</dbReference>
<dbReference type="Pfam" id="PF04296">
    <property type="entry name" value="YlxR"/>
    <property type="match status" value="1"/>
</dbReference>
<accession>A0AAD1EMC9</accession>
<name>A0AAD1EMC9_9MICO</name>
<dbReference type="AlphaFoldDB" id="A0AAD1EMC9"/>
<dbReference type="PANTHER" id="PTHR34215">
    <property type="entry name" value="BLL0784 PROTEIN"/>
    <property type="match status" value="1"/>
</dbReference>
<dbReference type="EMBL" id="CP028130">
    <property type="protein sequence ID" value="AZZ55590.1"/>
    <property type="molecule type" value="Genomic_DNA"/>
</dbReference>
<protein>
    <submittedName>
        <fullName evidence="3">YlxR family protein</fullName>
    </submittedName>
</protein>
<proteinExistence type="predicted"/>
<evidence type="ECO:0000256" key="1">
    <source>
        <dbReference type="SAM" id="MobiDB-lite"/>
    </source>
</evidence>
<dbReference type="InterPro" id="IPR007393">
    <property type="entry name" value="YlxR_dom"/>
</dbReference>
<dbReference type="Proteomes" id="UP000283946">
    <property type="component" value="Chromosome"/>
</dbReference>
<feature type="region of interest" description="Disordered" evidence="1">
    <location>
        <begin position="82"/>
        <end position="109"/>
    </location>
</feature>
<dbReference type="SUPFAM" id="SSF64376">
    <property type="entry name" value="YlxR-like"/>
    <property type="match status" value="1"/>
</dbReference>
<dbReference type="KEGG" id="ria:C7V51_06600"/>
<organism evidence="3 4">
    <name type="scientific">Rathayibacter iranicus</name>
    <dbReference type="NCBI Taxonomy" id="59737"/>
    <lineage>
        <taxon>Bacteria</taxon>
        <taxon>Bacillati</taxon>
        <taxon>Actinomycetota</taxon>
        <taxon>Actinomycetes</taxon>
        <taxon>Micrococcales</taxon>
        <taxon>Microbacteriaceae</taxon>
        <taxon>Rathayibacter</taxon>
    </lineage>
</organism>
<dbReference type="RefSeq" id="WP_104264400.1">
    <property type="nucleotide sequence ID" value="NZ_CP028130.1"/>
</dbReference>
<sequence>MEPVRTCVGCRLRAPRASLLRLILHSNVLAVDPRAVRPGRGAWLHDDADCFERAVKRRAFGRAFHTRESVDTSELEQYIMRVPTGSAPHPEEPVQRTINQREQAERPVN</sequence>
<evidence type="ECO:0000313" key="4">
    <source>
        <dbReference type="Proteomes" id="UP000283946"/>
    </source>
</evidence>
<dbReference type="InterPro" id="IPR037465">
    <property type="entry name" value="YlxR"/>
</dbReference>
<dbReference type="Gene3D" id="3.30.1230.10">
    <property type="entry name" value="YlxR-like"/>
    <property type="match status" value="1"/>
</dbReference>
<feature type="domain" description="YlxR" evidence="2">
    <location>
        <begin position="5"/>
        <end position="75"/>
    </location>
</feature>
<dbReference type="PANTHER" id="PTHR34215:SF1">
    <property type="entry name" value="YLXR DOMAIN-CONTAINING PROTEIN"/>
    <property type="match status" value="1"/>
</dbReference>
<evidence type="ECO:0000313" key="3">
    <source>
        <dbReference type="EMBL" id="AZZ55590.1"/>
    </source>
</evidence>